<evidence type="ECO:0000259" key="10">
    <source>
        <dbReference type="PROSITE" id="PS50110"/>
    </source>
</evidence>
<accession>A0A017T9W5</accession>
<dbReference type="FunFam" id="1.10.10.10:FF:000018">
    <property type="entry name" value="DNA-binding response regulator ResD"/>
    <property type="match status" value="1"/>
</dbReference>
<evidence type="ECO:0000256" key="8">
    <source>
        <dbReference type="PROSITE-ProRule" id="PRU00169"/>
    </source>
</evidence>
<dbReference type="GO" id="GO:0006355">
    <property type="term" value="P:regulation of DNA-templated transcription"/>
    <property type="evidence" value="ECO:0007669"/>
    <property type="project" value="InterPro"/>
</dbReference>
<feature type="DNA-binding region" description="OmpR/PhoB-type" evidence="9">
    <location>
        <begin position="126"/>
        <end position="222"/>
    </location>
</feature>
<dbReference type="InterPro" id="IPR001867">
    <property type="entry name" value="OmpR/PhoB-type_DNA-bd"/>
</dbReference>
<keyword evidence="6" id="KW-0804">Transcription</keyword>
<dbReference type="SMART" id="SM00448">
    <property type="entry name" value="REC"/>
    <property type="match status" value="1"/>
</dbReference>
<evidence type="ECO:0000256" key="4">
    <source>
        <dbReference type="ARBA" id="ARBA00023015"/>
    </source>
</evidence>
<dbReference type="Gene3D" id="1.10.10.10">
    <property type="entry name" value="Winged helix-like DNA-binding domain superfamily/Winged helix DNA-binding domain"/>
    <property type="match status" value="1"/>
</dbReference>
<sequence>MLIVEDESDLQRVLAYNFRQAGFDVVSAINGETALRALKEERFDLIILDLMLPDVSGTELCRRIKQNPQTAQTPIVMVTAKGEEVDRVVGFELGADDYVVKPFSVRELILRARAVLRRSEGTSTAPERFDFGGLRIDRAAHRAWVEGQEVALTALEFRLLMMLYDRRGRVLSRDLLLDEVWGSHADVTARNVDTHVKRVREKLGSAGEYIETVRGVGYRFRSDASEESDG</sequence>
<evidence type="ECO:0000256" key="3">
    <source>
        <dbReference type="ARBA" id="ARBA00023012"/>
    </source>
</evidence>
<dbReference type="GO" id="GO:0032993">
    <property type="term" value="C:protein-DNA complex"/>
    <property type="evidence" value="ECO:0007669"/>
    <property type="project" value="TreeGrafter"/>
</dbReference>
<comment type="caution">
    <text evidence="12">The sequence shown here is derived from an EMBL/GenBank/DDBJ whole genome shotgun (WGS) entry which is preliminary data.</text>
</comment>
<evidence type="ECO:0000256" key="9">
    <source>
        <dbReference type="PROSITE-ProRule" id="PRU01091"/>
    </source>
</evidence>
<keyword evidence="13" id="KW-1185">Reference proteome</keyword>
<gene>
    <name evidence="12" type="ORF">CAP_3333</name>
</gene>
<dbReference type="GO" id="GO:0000976">
    <property type="term" value="F:transcription cis-regulatory region binding"/>
    <property type="evidence" value="ECO:0007669"/>
    <property type="project" value="TreeGrafter"/>
</dbReference>
<evidence type="ECO:0000256" key="2">
    <source>
        <dbReference type="ARBA" id="ARBA00022553"/>
    </source>
</evidence>
<keyword evidence="3" id="KW-0902">Two-component regulatory system</keyword>
<organism evidence="12 13">
    <name type="scientific">Chondromyces apiculatus DSM 436</name>
    <dbReference type="NCBI Taxonomy" id="1192034"/>
    <lineage>
        <taxon>Bacteria</taxon>
        <taxon>Pseudomonadati</taxon>
        <taxon>Myxococcota</taxon>
        <taxon>Polyangia</taxon>
        <taxon>Polyangiales</taxon>
        <taxon>Polyangiaceae</taxon>
        <taxon>Chondromyces</taxon>
    </lineage>
</organism>
<dbReference type="InterPro" id="IPR039420">
    <property type="entry name" value="WalR-like"/>
</dbReference>
<evidence type="ECO:0000313" key="13">
    <source>
        <dbReference type="Proteomes" id="UP000019678"/>
    </source>
</evidence>
<feature type="modified residue" description="4-aspartylphosphate" evidence="8">
    <location>
        <position position="49"/>
    </location>
</feature>
<dbReference type="PANTHER" id="PTHR48111:SF1">
    <property type="entry name" value="TWO-COMPONENT RESPONSE REGULATOR ORR33"/>
    <property type="match status" value="1"/>
</dbReference>
<evidence type="ECO:0000259" key="11">
    <source>
        <dbReference type="PROSITE" id="PS51755"/>
    </source>
</evidence>
<keyword evidence="2 8" id="KW-0597">Phosphoprotein</keyword>
<dbReference type="PANTHER" id="PTHR48111">
    <property type="entry name" value="REGULATOR OF RPOS"/>
    <property type="match status" value="1"/>
</dbReference>
<feature type="domain" description="OmpR/PhoB-type" evidence="11">
    <location>
        <begin position="126"/>
        <end position="222"/>
    </location>
</feature>
<keyword evidence="4" id="KW-0805">Transcription regulation</keyword>
<dbReference type="STRING" id="1192034.CAP_3333"/>
<evidence type="ECO:0000256" key="5">
    <source>
        <dbReference type="ARBA" id="ARBA00023125"/>
    </source>
</evidence>
<evidence type="ECO:0000256" key="7">
    <source>
        <dbReference type="ARBA" id="ARBA00024735"/>
    </source>
</evidence>
<dbReference type="Gene3D" id="6.10.250.690">
    <property type="match status" value="1"/>
</dbReference>
<evidence type="ECO:0000313" key="12">
    <source>
        <dbReference type="EMBL" id="EYF05416.1"/>
    </source>
</evidence>
<feature type="domain" description="Response regulatory" evidence="10">
    <location>
        <begin position="1"/>
        <end position="116"/>
    </location>
</feature>
<dbReference type="SMART" id="SM00862">
    <property type="entry name" value="Trans_reg_C"/>
    <property type="match status" value="1"/>
</dbReference>
<dbReference type="FunFam" id="3.40.50.2300:FF:000001">
    <property type="entry name" value="DNA-binding response regulator PhoB"/>
    <property type="match status" value="1"/>
</dbReference>
<proteinExistence type="predicted"/>
<dbReference type="InterPro" id="IPR036388">
    <property type="entry name" value="WH-like_DNA-bd_sf"/>
</dbReference>
<dbReference type="InterPro" id="IPR016032">
    <property type="entry name" value="Sig_transdc_resp-reg_C-effctor"/>
</dbReference>
<dbReference type="GO" id="GO:0005829">
    <property type="term" value="C:cytosol"/>
    <property type="evidence" value="ECO:0007669"/>
    <property type="project" value="TreeGrafter"/>
</dbReference>
<dbReference type="InterPro" id="IPR001789">
    <property type="entry name" value="Sig_transdc_resp-reg_receiver"/>
</dbReference>
<dbReference type="InterPro" id="IPR011006">
    <property type="entry name" value="CheY-like_superfamily"/>
</dbReference>
<reference evidence="12 13" key="1">
    <citation type="submission" date="2013-05" db="EMBL/GenBank/DDBJ databases">
        <title>Genome assembly of Chondromyces apiculatus DSM 436.</title>
        <authorList>
            <person name="Sharma G."/>
            <person name="Khatri I."/>
            <person name="Kaur C."/>
            <person name="Mayilraj S."/>
            <person name="Subramanian S."/>
        </authorList>
    </citation>
    <scope>NUCLEOTIDE SEQUENCE [LARGE SCALE GENOMIC DNA]</scope>
    <source>
        <strain evidence="12 13">DSM 436</strain>
    </source>
</reference>
<dbReference type="GO" id="GO:0000156">
    <property type="term" value="F:phosphorelay response regulator activity"/>
    <property type="evidence" value="ECO:0007669"/>
    <property type="project" value="TreeGrafter"/>
</dbReference>
<dbReference type="Gene3D" id="3.40.50.2300">
    <property type="match status" value="1"/>
</dbReference>
<dbReference type="AlphaFoldDB" id="A0A017T9W5"/>
<dbReference type="PROSITE" id="PS51755">
    <property type="entry name" value="OMPR_PHOB"/>
    <property type="match status" value="1"/>
</dbReference>
<dbReference type="PROSITE" id="PS50110">
    <property type="entry name" value="RESPONSE_REGULATORY"/>
    <property type="match status" value="1"/>
</dbReference>
<dbReference type="Proteomes" id="UP000019678">
    <property type="component" value="Unassembled WGS sequence"/>
</dbReference>
<keyword evidence="5 9" id="KW-0238">DNA-binding</keyword>
<dbReference type="EMBL" id="ASRX01000024">
    <property type="protein sequence ID" value="EYF05416.1"/>
    <property type="molecule type" value="Genomic_DNA"/>
</dbReference>
<dbReference type="SUPFAM" id="SSF46894">
    <property type="entry name" value="C-terminal effector domain of the bipartite response regulators"/>
    <property type="match status" value="1"/>
</dbReference>
<dbReference type="SUPFAM" id="SSF52172">
    <property type="entry name" value="CheY-like"/>
    <property type="match status" value="1"/>
</dbReference>
<dbReference type="Pfam" id="PF00072">
    <property type="entry name" value="Response_reg"/>
    <property type="match status" value="1"/>
</dbReference>
<name>A0A017T9W5_9BACT</name>
<evidence type="ECO:0000256" key="6">
    <source>
        <dbReference type="ARBA" id="ARBA00023163"/>
    </source>
</evidence>
<dbReference type="eggNOG" id="COG0745">
    <property type="taxonomic scope" value="Bacteria"/>
</dbReference>
<protein>
    <recommendedName>
        <fullName evidence="1">Phosphate regulon transcriptional regulatory protein PhoB</fullName>
    </recommendedName>
</protein>
<dbReference type="Pfam" id="PF00486">
    <property type="entry name" value="Trans_reg_C"/>
    <property type="match status" value="1"/>
</dbReference>
<evidence type="ECO:0000256" key="1">
    <source>
        <dbReference type="ARBA" id="ARBA00013332"/>
    </source>
</evidence>
<dbReference type="CDD" id="cd00383">
    <property type="entry name" value="trans_reg_C"/>
    <property type="match status" value="1"/>
</dbReference>
<comment type="function">
    <text evidence="7">This protein is a positive regulator for the phosphate regulon. Transcription of this operon is positively regulated by PhoB and PhoR when phosphate is limited.</text>
</comment>